<name>A0A6N1NJL9_9VIRU</name>
<sequence>MSKPIYNVDSNIHPDTPGLEYPLTNPWVLWKQENKKEKYKYDLTPCCRFSTIAGFWSLLNNIHISEGQRIIFMRNGIVPRWEDVNNKYGAHYIITIDSTKQNSHEIFQECLLALIGENICNETYNSLKISGLTYIYEEKLKQIRFWLTDASTNFSLSNISDNLYEFLQNQKLELGQFLFVTFEKLKEKNKQNRLSHSRKPIDKSRNHKKYVNVY</sequence>
<organism evidence="5">
    <name type="scientific">Tupanvirus soda lake</name>
    <dbReference type="NCBI Taxonomy" id="2126985"/>
    <lineage>
        <taxon>Viruses</taxon>
        <taxon>Varidnaviria</taxon>
        <taxon>Bamfordvirae</taxon>
        <taxon>Nucleocytoviricota</taxon>
        <taxon>Megaviricetes</taxon>
        <taxon>Imitervirales</taxon>
        <taxon>Mimiviridae</taxon>
        <taxon>Megamimivirinae</taxon>
        <taxon>Tupanvirus</taxon>
        <taxon>Tupanvirus salinum</taxon>
    </lineage>
</organism>
<evidence type="ECO:0000313" key="5">
    <source>
        <dbReference type="EMBL" id="QKU34975.1"/>
    </source>
</evidence>
<evidence type="ECO:0000256" key="3">
    <source>
        <dbReference type="ARBA" id="ARBA00022917"/>
    </source>
</evidence>
<evidence type="ECO:0000256" key="1">
    <source>
        <dbReference type="ARBA" id="ARBA00022540"/>
    </source>
</evidence>
<dbReference type="EMBL" id="KY523104">
    <property type="protein sequence ID" value="QKU34975.1"/>
    <property type="molecule type" value="Genomic_DNA"/>
</dbReference>
<dbReference type="KEGG" id="vg:80518392"/>
<dbReference type="InterPro" id="IPR001040">
    <property type="entry name" value="TIF_eIF_4E"/>
</dbReference>
<dbReference type="GeneID" id="80518392"/>
<dbReference type="SUPFAM" id="SSF55418">
    <property type="entry name" value="eIF4e-like"/>
    <property type="match status" value="1"/>
</dbReference>
<dbReference type="PANTHER" id="PTHR11960">
    <property type="entry name" value="EUKARYOTIC TRANSLATION INITIATION FACTOR 4E RELATED"/>
    <property type="match status" value="1"/>
</dbReference>
<keyword evidence="2 4" id="KW-0694">RNA-binding</keyword>
<dbReference type="Gene3D" id="3.30.760.10">
    <property type="entry name" value="RNA Cap, Translation Initiation Factor Eif4e"/>
    <property type="match status" value="1"/>
</dbReference>
<dbReference type="InterPro" id="IPR023398">
    <property type="entry name" value="TIF_eIF4e-like"/>
</dbReference>
<dbReference type="RefSeq" id="YP_010781628.1">
    <property type="nucleotide sequence ID" value="NC_075039.1"/>
</dbReference>
<evidence type="ECO:0008006" key="6">
    <source>
        <dbReference type="Google" id="ProtNLM"/>
    </source>
</evidence>
<evidence type="ECO:0000256" key="2">
    <source>
        <dbReference type="ARBA" id="ARBA00022884"/>
    </source>
</evidence>
<protein>
    <recommendedName>
        <fullName evidence="6">Eukaryotic translation initiation factor 4E</fullName>
    </recommendedName>
</protein>
<reference evidence="5" key="2">
    <citation type="journal article" date="2018" name="Nat. Commun.">
        <title>Tailed giant Tupanvirus possesses the most complete translational apparatus of the known virosphere.</title>
        <authorList>
            <person name="Abrahao J."/>
            <person name="Silva L."/>
            <person name="Silva L.S."/>
            <person name="Khalil J.Y.B."/>
            <person name="Rodrigues R."/>
            <person name="Arantes T."/>
            <person name="Assis F."/>
            <person name="Boratto P."/>
            <person name="Andrade M."/>
            <person name="Kroon E.G."/>
            <person name="Ribeiro B."/>
            <person name="Bergier I."/>
            <person name="Seligmann H."/>
            <person name="Ghigo E."/>
            <person name="Colson P."/>
            <person name="Levasseur A."/>
            <person name="Kroemer G."/>
            <person name="Raoult D."/>
            <person name="La Scola B."/>
        </authorList>
    </citation>
    <scope>NUCLEOTIDE SEQUENCE [LARGE SCALE GENOMIC DNA]</scope>
    <source>
        <strain evidence="5">Soda lake</strain>
    </source>
</reference>
<evidence type="ECO:0000256" key="4">
    <source>
        <dbReference type="RuleBase" id="RU004374"/>
    </source>
</evidence>
<keyword evidence="3 4" id="KW-0648">Protein biosynthesis</keyword>
<accession>A0A6N1NJL9</accession>
<keyword evidence="1 4" id="KW-0396">Initiation factor</keyword>
<dbReference type="Pfam" id="PF01652">
    <property type="entry name" value="IF4E"/>
    <property type="match status" value="1"/>
</dbReference>
<proteinExistence type="inferred from homology"/>
<dbReference type="GO" id="GO:0000340">
    <property type="term" value="F:RNA 7-methylguanosine cap binding"/>
    <property type="evidence" value="ECO:0007669"/>
    <property type="project" value="TreeGrafter"/>
</dbReference>
<comment type="similarity">
    <text evidence="4">Belongs to the eukaryotic initiation factor 4E family.</text>
</comment>
<reference evidence="5" key="1">
    <citation type="submission" date="2017-01" db="EMBL/GenBank/DDBJ databases">
        <authorList>
            <person name="Assis F.L."/>
            <person name="Abrahao J.S."/>
            <person name="Silva L."/>
            <person name="Khalil J.B."/>
            <person name="Rodrigues R."/>
            <person name="Silva L.S."/>
            <person name="Arantes T."/>
            <person name="Boratto P."/>
            <person name="Andrade M."/>
            <person name="Kroon E.G."/>
            <person name="Ribeiro B."/>
            <person name="Bergier I."/>
            <person name="Seligmann H."/>
            <person name="Ghigo E."/>
            <person name="Colson P."/>
            <person name="Levasseur A."/>
            <person name="Raoult D."/>
            <person name="Scola B.L."/>
        </authorList>
    </citation>
    <scope>NUCLEOTIDE SEQUENCE</scope>
    <source>
        <strain evidence="5">Soda lake</strain>
    </source>
</reference>
<dbReference type="PANTHER" id="PTHR11960:SF8">
    <property type="entry name" value="EUKARYOTIC TRANSLATION INITIATION FACTOR 4E1-RELATED"/>
    <property type="match status" value="1"/>
</dbReference>